<dbReference type="EMBL" id="JBHRSF010000014">
    <property type="protein sequence ID" value="MFC2994994.1"/>
    <property type="molecule type" value="Genomic_DNA"/>
</dbReference>
<feature type="transmembrane region" description="Helical" evidence="6">
    <location>
        <begin position="484"/>
        <end position="503"/>
    </location>
</feature>
<dbReference type="GO" id="GO:0005886">
    <property type="term" value="C:plasma membrane"/>
    <property type="evidence" value="ECO:0007669"/>
    <property type="project" value="UniProtKB-SubCell"/>
</dbReference>
<keyword evidence="11" id="KW-1185">Reference proteome</keyword>
<name>A0A371YRB3_9GAMM</name>
<reference evidence="8" key="1">
    <citation type="journal article" date="2014" name="Int. J. Syst. Evol. Microbiol.">
        <title>Complete genome of a new Firmicutes species belonging to the dominant human colonic microbiota ('Ruminococcus bicirculans') reveals two chromosomes and a selective capacity to utilize plant glucans.</title>
        <authorList>
            <consortium name="NISC Comparative Sequencing Program"/>
            <person name="Wegmann U."/>
            <person name="Louis P."/>
            <person name="Goesmann A."/>
            <person name="Henrissat B."/>
            <person name="Duncan S.H."/>
            <person name="Flint H.J."/>
        </authorList>
    </citation>
    <scope>NUCLEOTIDE SEQUENCE</scope>
    <source>
        <strain evidence="8">KCTC 62575</strain>
    </source>
</reference>
<feature type="transmembrane region" description="Helical" evidence="6">
    <location>
        <begin position="324"/>
        <end position="351"/>
    </location>
</feature>
<feature type="transmembrane region" description="Helical" evidence="6">
    <location>
        <begin position="803"/>
        <end position="823"/>
    </location>
</feature>
<dbReference type="PANTHER" id="PTHR30287:SF1">
    <property type="entry name" value="INNER MEMBRANE PROTEIN"/>
    <property type="match status" value="1"/>
</dbReference>
<sequence length="839" mass="93153">MLSLFKPLLRQSFANSGIYLLIIALSLAISATTALKFSNDQVQQAVTLQAAKMQAADLVLSDTNPIESKWLESANELKLKQSHVTMFGSMASTHDQFVMVNVKAIDGTFPLRGDLKIQPAQQLQKGGIWLSKRAQELLKVNVGDSVQIADGHFKVTGIIAHDSNQELGFSAFSPTVIIHQADIAQTNAVQIGSRIEYRLLLSGDESAIAQYQQHFKQFKAQEKQDTSSQSDTQTNQSAQMLQNNANETEDQSNLRLRSAEEGNTRLLKPIENLDTFLQLANILTILLCGLAIALTSQRYVQQNQDHIALLRCVGASKGQIFRTYLALLAVVILIAMLIGSVLGLVLGYSLLQLMLQMIPSLELQFSLLQMLIGPLPIAIFTSAIVLIGFILPSLWQLLNTPPIRVIRQQEKSARSMALMMSFGIISLIIFSLVLTENIMLTGLVMGAVISLTAVLYAVVWMILKAIKSMRNQLSAYVRSPSQTALQITALALGLSLITVLAVLRTDLLERWQQQLPEGTPNQFIYGLPPFELDAFKQQLVQQHWKSTPLYPNVKGRLVAKNDQAFSEELVKKSNSLRRELNLTQTDQYPQDNVIVSGEAKLSQVGQVSVEAKLAEELGIKIGDRLTFTLPEGRLQAQVVNLRTVEWQSFSPNFFFIFTPKTLDENAGSYLGSFYVPPTEKTKMVSLIQQFSNTVFIDVSLIFDEIKRLVSVLVQIVTVLAALVSLSGFLVLIACINLLMDERKREVALLRSFGSSKRQLKNMMSLEIGLIGLLSGLVACIFAEVISAIVSYRMEMAVQLHWEIWLMLPLVMAVLCALIGRYRLSYLSEIPPLQSLRELS</sequence>
<evidence type="ECO:0000256" key="4">
    <source>
        <dbReference type="ARBA" id="ARBA00022989"/>
    </source>
</evidence>
<evidence type="ECO:0000256" key="6">
    <source>
        <dbReference type="SAM" id="Phobius"/>
    </source>
</evidence>
<feature type="transmembrane region" description="Helical" evidence="6">
    <location>
        <begin position="371"/>
        <end position="395"/>
    </location>
</feature>
<reference evidence="9 10" key="2">
    <citation type="submission" date="2018-08" db="EMBL/GenBank/DDBJ databases">
        <title>The draft genome of Acinetobacter sichuanensis strain WCHAc060041.</title>
        <authorList>
            <person name="Qin J."/>
            <person name="Feng Y."/>
            <person name="Zong Z."/>
        </authorList>
    </citation>
    <scope>NUCLEOTIDE SEQUENCE [LARGE SCALE GENOMIC DNA]</scope>
    <source>
        <strain evidence="9 10">WCHAc060041</strain>
    </source>
</reference>
<proteinExistence type="predicted"/>
<evidence type="ECO:0000256" key="1">
    <source>
        <dbReference type="ARBA" id="ARBA00004651"/>
    </source>
</evidence>
<dbReference type="PANTHER" id="PTHR30287">
    <property type="entry name" value="MEMBRANE COMPONENT OF PREDICTED ABC SUPERFAMILY METABOLITE UPTAKE TRANSPORTER"/>
    <property type="match status" value="1"/>
</dbReference>
<feature type="transmembrane region" description="Helical" evidence="6">
    <location>
        <begin position="711"/>
        <end position="738"/>
    </location>
</feature>
<feature type="transmembrane region" description="Helical" evidence="6">
    <location>
        <begin position="440"/>
        <end position="463"/>
    </location>
</feature>
<evidence type="ECO:0000313" key="11">
    <source>
        <dbReference type="Proteomes" id="UP001595455"/>
    </source>
</evidence>
<accession>A0A371YRB3</accession>
<organism evidence="9 10">
    <name type="scientific">Acinetobacter sichuanensis</name>
    <dbReference type="NCBI Taxonomy" id="2136183"/>
    <lineage>
        <taxon>Bacteria</taxon>
        <taxon>Pseudomonadati</taxon>
        <taxon>Pseudomonadota</taxon>
        <taxon>Gammaproteobacteria</taxon>
        <taxon>Moraxellales</taxon>
        <taxon>Moraxellaceae</taxon>
        <taxon>Acinetobacter</taxon>
    </lineage>
</organism>
<dbReference type="Proteomes" id="UP001595455">
    <property type="component" value="Unassembled WGS sequence"/>
</dbReference>
<dbReference type="PRINTS" id="PR00173">
    <property type="entry name" value="EDTRNSPORT"/>
</dbReference>
<dbReference type="InterPro" id="IPR003838">
    <property type="entry name" value="ABC3_permease_C"/>
</dbReference>
<feature type="domain" description="ABC3 transporter permease C-terminal" evidence="7">
    <location>
        <begin position="281"/>
        <end position="388"/>
    </location>
</feature>
<comment type="subcellular location">
    <subcellularLocation>
        <location evidence="1">Cell membrane</location>
        <topology evidence="1">Multi-pass membrane protein</topology>
    </subcellularLocation>
</comment>
<feature type="transmembrane region" description="Helical" evidence="6">
    <location>
        <begin position="767"/>
        <end position="791"/>
    </location>
</feature>
<keyword evidence="5 6" id="KW-0472">Membrane</keyword>
<gene>
    <name evidence="8" type="ORF">ACFODO_06865</name>
    <name evidence="9" type="ORF">C9E89_008465</name>
</gene>
<evidence type="ECO:0000313" key="9">
    <source>
        <dbReference type="EMBL" id="RFC84016.1"/>
    </source>
</evidence>
<feature type="domain" description="ABC3 transporter permease C-terminal" evidence="7">
    <location>
        <begin position="718"/>
        <end position="830"/>
    </location>
</feature>
<evidence type="ECO:0000256" key="3">
    <source>
        <dbReference type="ARBA" id="ARBA00022692"/>
    </source>
</evidence>
<evidence type="ECO:0000256" key="2">
    <source>
        <dbReference type="ARBA" id="ARBA00022475"/>
    </source>
</evidence>
<dbReference type="RefSeq" id="WP_107007810.1">
    <property type="nucleotide sequence ID" value="NZ_JBHRSF010000014.1"/>
</dbReference>
<reference evidence="11" key="3">
    <citation type="journal article" date="2019" name="Int. J. Syst. Evol. Microbiol.">
        <title>The Global Catalogue of Microorganisms (GCM) 10K type strain sequencing project: providing services to taxonomists for standard genome sequencing and annotation.</title>
        <authorList>
            <consortium name="The Broad Institute Genomics Platform"/>
            <consortium name="The Broad Institute Genome Sequencing Center for Infectious Disease"/>
            <person name="Wu L."/>
            <person name="Ma J."/>
        </authorList>
    </citation>
    <scope>NUCLEOTIDE SEQUENCE [LARGE SCALE GENOMIC DNA]</scope>
    <source>
        <strain evidence="11">KCTC 62575</strain>
    </source>
</reference>
<dbReference type="EMBL" id="PYIX02000010">
    <property type="protein sequence ID" value="RFC84016.1"/>
    <property type="molecule type" value="Genomic_DNA"/>
</dbReference>
<dbReference type="InterPro" id="IPR038766">
    <property type="entry name" value="Membrane_comp_ABC_pdt"/>
</dbReference>
<dbReference type="Pfam" id="PF02687">
    <property type="entry name" value="FtsX"/>
    <property type="match status" value="2"/>
</dbReference>
<protein>
    <submittedName>
        <fullName evidence="9">ABC transporter permease</fullName>
    </submittedName>
</protein>
<evidence type="ECO:0000256" key="5">
    <source>
        <dbReference type="ARBA" id="ARBA00023136"/>
    </source>
</evidence>
<feature type="transmembrane region" description="Helical" evidence="6">
    <location>
        <begin position="416"/>
        <end position="434"/>
    </location>
</feature>
<reference evidence="8" key="4">
    <citation type="submission" date="2024-09" db="EMBL/GenBank/DDBJ databases">
        <authorList>
            <person name="Sun Q."/>
            <person name="Mori K."/>
        </authorList>
    </citation>
    <scope>NUCLEOTIDE SEQUENCE</scope>
    <source>
        <strain evidence="8">KCTC 62575</strain>
    </source>
</reference>
<keyword evidence="2" id="KW-1003">Cell membrane</keyword>
<dbReference type="AlphaFoldDB" id="A0A371YRB3"/>
<evidence type="ECO:0000313" key="10">
    <source>
        <dbReference type="Proteomes" id="UP000240957"/>
    </source>
</evidence>
<keyword evidence="4 6" id="KW-1133">Transmembrane helix</keyword>
<dbReference type="OrthoDB" id="5292592at2"/>
<evidence type="ECO:0000259" key="7">
    <source>
        <dbReference type="Pfam" id="PF02687"/>
    </source>
</evidence>
<keyword evidence="3 6" id="KW-0812">Transmembrane</keyword>
<evidence type="ECO:0000313" key="8">
    <source>
        <dbReference type="EMBL" id="MFC2994994.1"/>
    </source>
</evidence>
<comment type="caution">
    <text evidence="9">The sequence shown here is derived from an EMBL/GenBank/DDBJ whole genome shotgun (WGS) entry which is preliminary data.</text>
</comment>
<feature type="transmembrane region" description="Helical" evidence="6">
    <location>
        <begin position="275"/>
        <end position="294"/>
    </location>
</feature>
<dbReference type="Proteomes" id="UP000240957">
    <property type="component" value="Unassembled WGS sequence"/>
</dbReference>